<dbReference type="EMBL" id="FZMP01000115">
    <property type="protein sequence ID" value="SNQ60758.1"/>
    <property type="molecule type" value="Genomic_DNA"/>
</dbReference>
<sequence>MLVEEGVFIEFGGEEAAKFC</sequence>
<evidence type="ECO:0000313" key="1">
    <source>
        <dbReference type="EMBL" id="SNQ60758.1"/>
    </source>
</evidence>
<proteinExistence type="predicted"/>
<accession>A0A284VNE6</accession>
<organism evidence="1 2">
    <name type="scientific">Candidatus Methanoperedens nitratireducens</name>
    <dbReference type="NCBI Taxonomy" id="1392998"/>
    <lineage>
        <taxon>Archaea</taxon>
        <taxon>Methanobacteriati</taxon>
        <taxon>Methanobacteriota</taxon>
        <taxon>Stenosarchaea group</taxon>
        <taxon>Methanomicrobia</taxon>
        <taxon>Methanosarcinales</taxon>
        <taxon>ANME-2 cluster</taxon>
        <taxon>Candidatus Methanoperedentaceae</taxon>
        <taxon>Candidatus Methanoperedens</taxon>
    </lineage>
</organism>
<name>A0A284VNE6_9EURY</name>
<protein>
    <submittedName>
        <fullName evidence="1">Uncharacterized protein</fullName>
    </submittedName>
</protein>
<reference evidence="2" key="1">
    <citation type="submission" date="2017-06" db="EMBL/GenBank/DDBJ databases">
        <authorList>
            <person name="Cremers G."/>
        </authorList>
    </citation>
    <scope>NUCLEOTIDE SEQUENCE [LARGE SCALE GENOMIC DNA]</scope>
</reference>
<dbReference type="Proteomes" id="UP000218615">
    <property type="component" value="Unassembled WGS sequence"/>
</dbReference>
<keyword evidence="2" id="KW-1185">Reference proteome</keyword>
<dbReference type="AlphaFoldDB" id="A0A284VNE6"/>
<evidence type="ECO:0000313" key="2">
    <source>
        <dbReference type="Proteomes" id="UP000218615"/>
    </source>
</evidence>
<gene>
    <name evidence="1" type="ORF">MNV_2010006</name>
</gene>